<proteinExistence type="inferred from homology"/>
<dbReference type="GO" id="GO:0016592">
    <property type="term" value="C:mediator complex"/>
    <property type="evidence" value="ECO:0007669"/>
    <property type="project" value="UniProtKB-UniRule"/>
</dbReference>
<evidence type="ECO:0000256" key="5">
    <source>
        <dbReference type="ARBA" id="ARBA00023163"/>
    </source>
</evidence>
<evidence type="ECO:0000256" key="1">
    <source>
        <dbReference type="ARBA" id="ARBA00004123"/>
    </source>
</evidence>
<comment type="subunit">
    <text evidence="7">Component of the Mediator complex.</text>
</comment>
<name>A0A0N5AUJ4_9BILA</name>
<evidence type="ECO:0000256" key="2">
    <source>
        <dbReference type="ARBA" id="ARBA00007813"/>
    </source>
</evidence>
<dbReference type="InterPro" id="IPR055114">
    <property type="entry name" value="Med14_RM6"/>
</dbReference>
<evidence type="ECO:0000259" key="10">
    <source>
        <dbReference type="Pfam" id="PF25065"/>
    </source>
</evidence>
<dbReference type="GO" id="GO:0070847">
    <property type="term" value="C:core mediator complex"/>
    <property type="evidence" value="ECO:0007669"/>
    <property type="project" value="TreeGrafter"/>
</dbReference>
<evidence type="ECO:0000256" key="4">
    <source>
        <dbReference type="ARBA" id="ARBA00023159"/>
    </source>
</evidence>
<dbReference type="Pfam" id="PF08638">
    <property type="entry name" value="Med14"/>
    <property type="match status" value="1"/>
</dbReference>
<dbReference type="PANTHER" id="PTHR12809:SF2">
    <property type="entry name" value="MEDIATOR OF RNA POLYMERASE II TRANSCRIPTION SUBUNIT 14"/>
    <property type="match status" value="1"/>
</dbReference>
<organism evidence="11 12">
    <name type="scientific">Syphacia muris</name>
    <dbReference type="NCBI Taxonomy" id="451379"/>
    <lineage>
        <taxon>Eukaryota</taxon>
        <taxon>Metazoa</taxon>
        <taxon>Ecdysozoa</taxon>
        <taxon>Nematoda</taxon>
        <taxon>Chromadorea</taxon>
        <taxon>Rhabditida</taxon>
        <taxon>Spirurina</taxon>
        <taxon>Oxyuridomorpha</taxon>
        <taxon>Oxyuroidea</taxon>
        <taxon>Oxyuridae</taxon>
        <taxon>Syphacia</taxon>
    </lineage>
</organism>
<dbReference type="PANTHER" id="PTHR12809">
    <property type="entry name" value="MEDIATOR COMPLEX SUBUNIT"/>
    <property type="match status" value="1"/>
</dbReference>
<evidence type="ECO:0000256" key="7">
    <source>
        <dbReference type="RuleBase" id="RU365082"/>
    </source>
</evidence>
<comment type="function">
    <text evidence="7">Component of the Mediator complex, a coactivator involved in the regulated transcription of nearly all RNA polymerase II-dependent genes. Mediator functions as a bridge to convey information from gene-specific regulatory proteins to the basal RNA polymerase II transcription machinery. Mediator is recruited to promoters by direct interactions with regulatory proteins and serves as a scaffold for the assembly of a functional preinitiation complex with RNA polymerase II and the general transcription factors.</text>
</comment>
<evidence type="ECO:0000313" key="11">
    <source>
        <dbReference type="Proteomes" id="UP000046393"/>
    </source>
</evidence>
<evidence type="ECO:0000313" key="12">
    <source>
        <dbReference type="WBParaSite" id="SMUV_0000853101-mRNA-1"/>
    </source>
</evidence>
<comment type="similarity">
    <text evidence="2 7">Belongs to the Mediator complex subunit 14 family.</text>
</comment>
<protein>
    <recommendedName>
        <fullName evidence="7">Mediator of RNA polymerase II transcription subunit 14</fullName>
    </recommendedName>
    <alternativeName>
        <fullName evidence="7">Mediator complex subunit 14</fullName>
    </alternativeName>
</protein>
<evidence type="ECO:0000259" key="8">
    <source>
        <dbReference type="Pfam" id="PF08638"/>
    </source>
</evidence>
<reference evidence="12" key="1">
    <citation type="submission" date="2017-02" db="UniProtKB">
        <authorList>
            <consortium name="WormBaseParasite"/>
        </authorList>
    </citation>
    <scope>IDENTIFICATION</scope>
</reference>
<keyword evidence="6 7" id="KW-0539">Nucleus</keyword>
<dbReference type="Pfam" id="PF22984">
    <property type="entry name" value="RM6_Med14"/>
    <property type="match status" value="1"/>
</dbReference>
<evidence type="ECO:0000259" key="9">
    <source>
        <dbReference type="Pfam" id="PF22984"/>
    </source>
</evidence>
<keyword evidence="11" id="KW-1185">Reference proteome</keyword>
<dbReference type="GO" id="GO:0006357">
    <property type="term" value="P:regulation of transcription by RNA polymerase II"/>
    <property type="evidence" value="ECO:0007669"/>
    <property type="project" value="InterPro"/>
</dbReference>
<feature type="domain" description="Mediator of RNA polymerase II transcription subunit 14 RM3" evidence="10">
    <location>
        <begin position="378"/>
        <end position="488"/>
    </location>
</feature>
<feature type="domain" description="Mediator complex subunit MED14 N-terminal" evidence="8">
    <location>
        <begin position="31"/>
        <end position="220"/>
    </location>
</feature>
<sequence>MSRRYEGDEDEEEFLRPILPTVPEKCGTPTITLGLLMDFAVQQTYHELTVLAELLPKKLDADRKISIIQFAHSTRTLFIKLLAVVKWIKSSKKFDSCSSICYFLDQQAQYFIDTADYLVTLAREELVHARLPAFQVPAAIDVLTLGDFPRLPVCITSQFVTDRSITKREETSVLYRLNQVLKTKLSQASPSLSHRIREISFKNGMVNLVVPGEFEVSLTLLGQKPTTKWTLLNIRFLVEDYEIGFGTQLIHPLQVNSVHNLLQLRMDQSEEPLKEVYNILHSVAQSLQLDILFCQATQVISGHMRKYAIIENYNREEGVLVIAYWLRWTQQKRYLSQYRIKIFIDSSDPHTGLRIRHYPPNKRLPSIDDRSGRLSMNKILSQTMSIRCHEKLLRIRKGLENIKPLTRVLLTGNATFTLTYPLLDKRSHISEKLVVSVNNFSGRIEAVVAALDDCKEVKELALLFNEDATLEKISTVIQRLRILVMMERFRKAVASLPVRIVDESFVYAQFSSLKIISPDRLCFQFIKEDIYFLVVSFKARSKGNVDLEIYLFSAVDGRTNRLQLHPSQMLETWTSANFRLDSSDPAAKRQRWLGSTKQLTSAISAIDDRLAFMRLCDELDKRKVKYLPLETERVVGGLILRITDFSEAIASGSKDFFELLVNCCLRLDTRARVIWPFEYTLSENPLTPDYYESNDRASSKAERTKTTVLEIYANAGFSQHSTSESVYCTMLERLIVYSHVYDVAKHFAKAYYSHFYKFCNISAFTYYKLVIAYGEFRNNLMLLTWKVQKIPKPAQYFHLTFGMYSFRDVANAKNFATPPKELLWNPHTILQSRLQDMFNRKRSLIDLMQYLIDTVEPLSCLCNFAHTRLQSLRTYAQIMSYETALPISLQTDLVVVNETTLRLIYGPVTLEFLLLGDSKVGIRDASRRMPAAAHLRGFCNKFMNQELIGAIHEGHSPGPGWLRSPSTQNTLSHHMGRSPAMRLTSSPISHVPLSVSTSDLEMSPMRPSENVSLSRVPLLIDHAALRRMTTVDSSGFCPLHEYLFASSYLARLGPALENYQVEHRNNAHSAIQFGYLRHTVDSVQFSVPCAVPSKRDFLTLNIYLDEKTMSLKSELKYEGDEVPSRNDVEIAERYFERCVAPLNNELAVIAFANACRLTTMGTFASMTQIMEAQMMWREDSSWKPSLQLVTSGTDSTTQRMRVTPGVIIDPSNVNVLILLCLRPSHPEYVDRAADPSKHLIQLIYNTQTNTVGRRSPAEDDSNNIASILSGVSEQYARTNERSLWPAVRTLAYKYVQS</sequence>
<evidence type="ECO:0000256" key="3">
    <source>
        <dbReference type="ARBA" id="ARBA00023015"/>
    </source>
</evidence>
<dbReference type="GO" id="GO:0003712">
    <property type="term" value="F:transcription coregulator activity"/>
    <property type="evidence" value="ECO:0007669"/>
    <property type="project" value="UniProtKB-UniRule"/>
</dbReference>
<evidence type="ECO:0000256" key="6">
    <source>
        <dbReference type="ARBA" id="ARBA00023242"/>
    </source>
</evidence>
<keyword evidence="5 7" id="KW-0804">Transcription</keyword>
<keyword evidence="3 7" id="KW-0805">Transcription regulation</keyword>
<dbReference type="Pfam" id="PF25065">
    <property type="entry name" value="RM3_Med14"/>
    <property type="match status" value="1"/>
</dbReference>
<dbReference type="InterPro" id="IPR056879">
    <property type="entry name" value="RM3_Med14"/>
</dbReference>
<dbReference type="STRING" id="451379.A0A0N5AUJ4"/>
<dbReference type="Proteomes" id="UP000046393">
    <property type="component" value="Unplaced"/>
</dbReference>
<dbReference type="InterPro" id="IPR013947">
    <property type="entry name" value="Mediator_Med14"/>
</dbReference>
<dbReference type="WBParaSite" id="SMUV_0000853101-mRNA-1">
    <property type="protein sequence ID" value="SMUV_0000853101-mRNA-1"/>
    <property type="gene ID" value="SMUV_0000853101"/>
</dbReference>
<comment type="subcellular location">
    <subcellularLocation>
        <location evidence="1 7">Nucleus</location>
    </subcellularLocation>
</comment>
<accession>A0A0N5AUJ4</accession>
<feature type="domain" description="Mediator of RNA polymerase II transcription subunit 14 RM6" evidence="9">
    <location>
        <begin position="757"/>
        <end position="840"/>
    </location>
</feature>
<dbReference type="InterPro" id="IPR055122">
    <property type="entry name" value="Med14_N"/>
</dbReference>
<keyword evidence="4 7" id="KW-0010">Activator</keyword>